<evidence type="ECO:0000256" key="4">
    <source>
        <dbReference type="ARBA" id="ARBA00071261"/>
    </source>
</evidence>
<comment type="catalytic activity">
    <reaction evidence="1">
        <text>Hydrolyzes glycerol monoesters of long-chain fatty acids.</text>
        <dbReference type="EC" id="3.1.1.23"/>
    </reaction>
</comment>
<evidence type="ECO:0000313" key="6">
    <source>
        <dbReference type="EMBL" id="SFE41979.1"/>
    </source>
</evidence>
<sequence length="282" mass="31876">METFDFDWQSTDDLKIYGKCWLPAAITPKAMICTVHGFAEHIGRYEHVAQYMNKQGYGFIGFDQRGHGKSEGQRGHTPNYEALLTNVSEFIALVKEKFNGLPLFLYGHSMGGNIVANFVIRYQPNFLQGAVITSPWLKLAFNPPAFKLWLGTLMAKIYPAFKDKSELNAQELSHDPAIGQAYLADPLVHRSISAKMFVEITKAGLFAIAHAKEFNLPLLLMHGTGDNITSHQATQEFAKQVPANYLTFQLWEAMKHELHNEIVKEQVLSTMNDWIKDRLSIS</sequence>
<dbReference type="PANTHER" id="PTHR11614">
    <property type="entry name" value="PHOSPHOLIPASE-RELATED"/>
    <property type="match status" value="1"/>
</dbReference>
<dbReference type="STRING" id="1003.SAMN04488541_1001127"/>
<dbReference type="Pfam" id="PF12146">
    <property type="entry name" value="Hydrolase_4"/>
    <property type="match status" value="1"/>
</dbReference>
<organism evidence="6 7">
    <name type="scientific">Thermoflexibacter ruber</name>
    <dbReference type="NCBI Taxonomy" id="1003"/>
    <lineage>
        <taxon>Bacteria</taxon>
        <taxon>Pseudomonadati</taxon>
        <taxon>Bacteroidota</taxon>
        <taxon>Cytophagia</taxon>
        <taxon>Cytophagales</taxon>
        <taxon>Thermoflexibacteraceae</taxon>
        <taxon>Thermoflexibacter</taxon>
    </lineage>
</organism>
<reference evidence="6 7" key="1">
    <citation type="submission" date="2016-10" db="EMBL/GenBank/DDBJ databases">
        <authorList>
            <person name="de Groot N.N."/>
        </authorList>
    </citation>
    <scope>NUCLEOTIDE SEQUENCE [LARGE SCALE GENOMIC DNA]</scope>
    <source>
        <strain>GEY</strain>
        <strain evidence="7">DSM 9560</strain>
    </source>
</reference>
<dbReference type="InterPro" id="IPR022742">
    <property type="entry name" value="Hydrolase_4"/>
</dbReference>
<dbReference type="Proteomes" id="UP000199513">
    <property type="component" value="Unassembled WGS sequence"/>
</dbReference>
<evidence type="ECO:0000259" key="5">
    <source>
        <dbReference type="Pfam" id="PF12146"/>
    </source>
</evidence>
<dbReference type="AlphaFoldDB" id="A0A1I2ADT3"/>
<dbReference type="FunFam" id="3.40.50.1820:FF:000117">
    <property type="entry name" value="Monoglyceride lipase, putative"/>
    <property type="match status" value="1"/>
</dbReference>
<protein>
    <recommendedName>
        <fullName evidence="4">Monoacylglycerol lipase</fullName>
        <ecNumber evidence="3">3.1.1.23</ecNumber>
    </recommendedName>
</protein>
<gene>
    <name evidence="6" type="ORF">SAMN04488541_1001127</name>
</gene>
<dbReference type="EC" id="3.1.1.23" evidence="3"/>
<comment type="similarity">
    <text evidence="2">Belongs to the AB hydrolase superfamily.</text>
</comment>
<evidence type="ECO:0000313" key="7">
    <source>
        <dbReference type="Proteomes" id="UP000199513"/>
    </source>
</evidence>
<name>A0A1I2ADT3_9BACT</name>
<evidence type="ECO:0000256" key="2">
    <source>
        <dbReference type="ARBA" id="ARBA00008645"/>
    </source>
</evidence>
<dbReference type="GO" id="GO:0047372">
    <property type="term" value="F:monoacylglycerol lipase activity"/>
    <property type="evidence" value="ECO:0007669"/>
    <property type="project" value="UniProtKB-EC"/>
</dbReference>
<keyword evidence="7" id="KW-1185">Reference proteome</keyword>
<dbReference type="EMBL" id="FONY01000001">
    <property type="protein sequence ID" value="SFE41979.1"/>
    <property type="molecule type" value="Genomic_DNA"/>
</dbReference>
<dbReference type="Gene3D" id="3.40.50.1820">
    <property type="entry name" value="alpha/beta hydrolase"/>
    <property type="match status" value="1"/>
</dbReference>
<evidence type="ECO:0000256" key="3">
    <source>
        <dbReference type="ARBA" id="ARBA00013254"/>
    </source>
</evidence>
<feature type="domain" description="Serine aminopeptidase S33" evidence="5">
    <location>
        <begin position="28"/>
        <end position="261"/>
    </location>
</feature>
<dbReference type="InterPro" id="IPR051044">
    <property type="entry name" value="MAG_DAG_Lipase"/>
</dbReference>
<keyword evidence="6" id="KW-0378">Hydrolase</keyword>
<dbReference type="RefSeq" id="WP_091538323.1">
    <property type="nucleotide sequence ID" value="NZ_FONY01000001.1"/>
</dbReference>
<dbReference type="OrthoDB" id="9780932at2"/>
<dbReference type="SUPFAM" id="SSF53474">
    <property type="entry name" value="alpha/beta-Hydrolases"/>
    <property type="match status" value="1"/>
</dbReference>
<proteinExistence type="inferred from homology"/>
<evidence type="ECO:0000256" key="1">
    <source>
        <dbReference type="ARBA" id="ARBA00001613"/>
    </source>
</evidence>
<dbReference type="InterPro" id="IPR029058">
    <property type="entry name" value="AB_hydrolase_fold"/>
</dbReference>
<accession>A0A1I2ADT3</accession>